<feature type="transmembrane region" description="Helical" evidence="2">
    <location>
        <begin position="760"/>
        <end position="779"/>
    </location>
</feature>
<proteinExistence type="predicted"/>
<keyword evidence="4" id="KW-1185">Reference proteome</keyword>
<dbReference type="Pfam" id="PF05940">
    <property type="entry name" value="NnrS"/>
    <property type="match status" value="1"/>
</dbReference>
<organism evidence="3 4">
    <name type="scientific">Campylobacter gracilis RM3268</name>
    <dbReference type="NCBI Taxonomy" id="553220"/>
    <lineage>
        <taxon>Bacteria</taxon>
        <taxon>Pseudomonadati</taxon>
        <taxon>Campylobacterota</taxon>
        <taxon>Epsilonproteobacteria</taxon>
        <taxon>Campylobacterales</taxon>
        <taxon>Campylobacteraceae</taxon>
        <taxon>Campylobacter</taxon>
    </lineage>
</organism>
<dbReference type="InterPro" id="IPR010266">
    <property type="entry name" value="NnrS"/>
</dbReference>
<dbReference type="STRING" id="824.CGRAC_2114"/>
<feature type="transmembrane region" description="Helical" evidence="2">
    <location>
        <begin position="525"/>
        <end position="546"/>
    </location>
</feature>
<feature type="transmembrane region" description="Helical" evidence="2">
    <location>
        <begin position="730"/>
        <end position="748"/>
    </location>
</feature>
<name>C8PKF8_9BACT</name>
<feature type="transmembrane region" description="Helical" evidence="2">
    <location>
        <begin position="609"/>
        <end position="627"/>
    </location>
</feature>
<accession>C8PKF8</accession>
<feature type="compositionally biased region" description="Polar residues" evidence="1">
    <location>
        <begin position="411"/>
        <end position="434"/>
    </location>
</feature>
<feature type="transmembrane region" description="Helical" evidence="2">
    <location>
        <begin position="675"/>
        <end position="695"/>
    </location>
</feature>
<feature type="transmembrane region" description="Helical" evidence="2">
    <location>
        <begin position="791"/>
        <end position="811"/>
    </location>
</feature>
<evidence type="ECO:0000256" key="2">
    <source>
        <dbReference type="SAM" id="Phobius"/>
    </source>
</evidence>
<feature type="transmembrane region" description="Helical" evidence="2">
    <location>
        <begin position="495"/>
        <end position="513"/>
    </location>
</feature>
<feature type="transmembrane region" description="Helical" evidence="2">
    <location>
        <begin position="582"/>
        <end position="602"/>
    </location>
</feature>
<evidence type="ECO:0000313" key="3">
    <source>
        <dbReference type="EMBL" id="EEV16567.1"/>
    </source>
</evidence>
<dbReference type="Proteomes" id="UP000005709">
    <property type="component" value="Unassembled WGS sequence"/>
</dbReference>
<sequence length="853" mass="93875">MNRNFIFSAREQGGSARNLNLRCGLCASKRSFGAHRDPGAGRHSLSQDTGRCDFITPKYELRSRANCDYSVSVLLNGAGRCDFAARNSAKFSGDAYCGSSASTYLRRVDAKQGVHLYYKFGANRDAFPRCSFDACGLSAYRSLFCDASGLGSEQNPALGTFCAVRNFLILHDACNFKNFGSVNLKKFNLAASQFVNLKKQIRAGEGADKSANPRNLTGFGREAPTPRRLGFESKILAPRSSYFESEAGTLCRPSLWHRHRGCEAARNFRRSAPDFTENFKNFARSLETEPAQNFKIFALNFIRNFWNFARGREAGSMQGFGNSGRNFEPKFPQSAKNSDRNLEADPAQSFKNQNLAQDFSQNGKSYDQNSTQGFSQSGRNYEPNSKPSFLQNIKNSERNFPLSFLQSAKNSDQSQNFKSARAQSHAEPSSVQTFSQSSKNSDQDSKVNSTQNQTEPVSSQELKNSEPCPAQRLGFYAPKFKGERARNFFSHPMRAFVLCACFFAALGALSFLAPDALAIDYVAAHKFYFLFLAPSCIYAAFLLTALPDWTNFEGSLKPVSLAFAACLIAAFIASFLNLRLAAAITALFWAVFFIFAAWLLWLDKNSNNFSILAVLAAFCACSAAYGASENEKFLLSFVHINVAAIAVVSYRISVVIGNEALREAGLKDAVFIPNFIYKNLAAFLAFALALATPFLSEPACGFIALGIGFLFLAKLRELHYVEILSRHYMAFYYALQAACAAGYAWLGWELIRGGYAAAPLHVIAICYIYGAILFVGMIAGQRHSGISPLNFPRLSRAALVLALSAGTLRAVFAGESFVLYVMIPSALFIAAVALYLINFIPIFLKNPFSADPD</sequence>
<evidence type="ECO:0000256" key="1">
    <source>
        <dbReference type="SAM" id="MobiDB-lite"/>
    </source>
</evidence>
<feature type="transmembrane region" description="Helical" evidence="2">
    <location>
        <begin position="633"/>
        <end position="654"/>
    </location>
</feature>
<feature type="transmembrane region" description="Helical" evidence="2">
    <location>
        <begin position="701"/>
        <end position="718"/>
    </location>
</feature>
<keyword evidence="2" id="KW-0812">Transmembrane</keyword>
<evidence type="ECO:0000313" key="4">
    <source>
        <dbReference type="Proteomes" id="UP000005709"/>
    </source>
</evidence>
<feature type="region of interest" description="Disordered" evidence="1">
    <location>
        <begin position="360"/>
        <end position="391"/>
    </location>
</feature>
<feature type="region of interest" description="Disordered" evidence="1">
    <location>
        <begin position="319"/>
        <end position="343"/>
    </location>
</feature>
<dbReference type="eggNOG" id="COG3213">
    <property type="taxonomic scope" value="Bacteria"/>
</dbReference>
<dbReference type="AlphaFoldDB" id="C8PKF8"/>
<feature type="transmembrane region" description="Helical" evidence="2">
    <location>
        <begin position="558"/>
        <end position="576"/>
    </location>
</feature>
<comment type="caution">
    <text evidence="3">The sequence shown here is derived from an EMBL/GenBank/DDBJ whole genome shotgun (WGS) entry which is preliminary data.</text>
</comment>
<dbReference type="OrthoDB" id="8606297at2"/>
<dbReference type="RefSeq" id="WP_005872762.1">
    <property type="nucleotide sequence ID" value="NZ_ACYG01000030.1"/>
</dbReference>
<feature type="compositionally biased region" description="Polar residues" evidence="1">
    <location>
        <begin position="450"/>
        <end position="462"/>
    </location>
</feature>
<feature type="region of interest" description="Disordered" evidence="1">
    <location>
        <begin position="411"/>
        <end position="466"/>
    </location>
</feature>
<feature type="transmembrane region" description="Helical" evidence="2">
    <location>
        <begin position="817"/>
        <end position="837"/>
    </location>
</feature>
<protein>
    <submittedName>
        <fullName evidence="3">NnrS protein</fullName>
    </submittedName>
</protein>
<keyword evidence="2" id="KW-0472">Membrane</keyword>
<reference evidence="3 4" key="1">
    <citation type="submission" date="2009-07" db="EMBL/GenBank/DDBJ databases">
        <authorList>
            <person name="Madupu R."/>
            <person name="Sebastian Y."/>
            <person name="Durkin A.S."/>
            <person name="Torralba M."/>
            <person name="Methe B."/>
            <person name="Sutton G.G."/>
            <person name="Strausberg R.L."/>
            <person name="Nelson K.E."/>
        </authorList>
    </citation>
    <scope>NUCLEOTIDE SEQUENCE [LARGE SCALE GENOMIC DNA]</scope>
    <source>
        <strain evidence="3 4">RM3268</strain>
    </source>
</reference>
<gene>
    <name evidence="3" type="ORF">CAMGR0001_0179</name>
</gene>
<keyword evidence="2" id="KW-1133">Transmembrane helix</keyword>
<dbReference type="EMBL" id="ACYG01000030">
    <property type="protein sequence ID" value="EEV16567.1"/>
    <property type="molecule type" value="Genomic_DNA"/>
</dbReference>